<feature type="signal peptide" evidence="1">
    <location>
        <begin position="1"/>
        <end position="19"/>
    </location>
</feature>
<evidence type="ECO:0000313" key="2">
    <source>
        <dbReference type="EMBL" id="QFQ61149.1"/>
    </source>
</evidence>
<proteinExistence type="evidence at transcript level"/>
<feature type="chain" id="PRO_5024430194" evidence="1">
    <location>
        <begin position="20"/>
        <end position="136"/>
    </location>
</feature>
<dbReference type="EMBL" id="MN517466">
    <property type="protein sequence ID" value="QFQ61149.1"/>
    <property type="molecule type" value="mRNA"/>
</dbReference>
<protein>
    <submittedName>
        <fullName evidence="2">Superfamily Tand-01</fullName>
    </submittedName>
</protein>
<dbReference type="AlphaFoldDB" id="A0A5P8I108"/>
<accession>A0A5P8I108</accession>
<evidence type="ECO:0000256" key="1">
    <source>
        <dbReference type="SAM" id="SignalP"/>
    </source>
</evidence>
<keyword evidence="1" id="KW-0732">Signal</keyword>
<organism evidence="2">
    <name type="scientific">Conus magus</name>
    <name type="common">Magical cone</name>
    <dbReference type="NCBI Taxonomy" id="6492"/>
    <lineage>
        <taxon>Eukaryota</taxon>
        <taxon>Metazoa</taxon>
        <taxon>Spiralia</taxon>
        <taxon>Lophotrochozoa</taxon>
        <taxon>Mollusca</taxon>
        <taxon>Gastropoda</taxon>
        <taxon>Caenogastropoda</taxon>
        <taxon>Neogastropoda</taxon>
        <taxon>Conoidea</taxon>
        <taxon>Conidae</taxon>
        <taxon>Conus</taxon>
        <taxon>Pionoconus</taxon>
    </lineage>
</organism>
<name>A0A5P8I108_CONMA</name>
<sequence length="136" mass="15135">MRSAIFMMALSMSISIGFATEWKPPTVPCSEPVKQCPATDATCGTYYYWSVDNKNFCFLVCKCGDQNTCLTDEDHAIVLGNETHPNTIYTCKPISKIPECDKDKTTLLPLGGLLMKVPCKCLGGYQRLRDGSYKCR</sequence>
<reference evidence="2" key="1">
    <citation type="journal article" date="2019" name="Mar. Drugs">
        <title>Conotoxin diversity in the venom gland transcriptome of the Magician's Cone, Pionoconus magus.</title>
        <authorList>
            <person name="Pardos-Blas J.R."/>
            <person name="Irisarri I."/>
            <person name="Abalde S."/>
            <person name="Tenorio M.J."/>
            <person name="Zardoya R."/>
        </authorList>
    </citation>
    <scope>NUCLEOTIDE SEQUENCE</scope>
    <source>
        <tissue evidence="2">Venom gland</tissue>
    </source>
</reference>